<organism evidence="2 3">
    <name type="scientific">Thalassococcus arenae</name>
    <dbReference type="NCBI Taxonomy" id="2851652"/>
    <lineage>
        <taxon>Bacteria</taxon>
        <taxon>Pseudomonadati</taxon>
        <taxon>Pseudomonadota</taxon>
        <taxon>Alphaproteobacteria</taxon>
        <taxon>Rhodobacterales</taxon>
        <taxon>Roseobacteraceae</taxon>
        <taxon>Thalassococcus</taxon>
    </lineage>
</organism>
<feature type="chain" id="PRO_5047527382" evidence="1">
    <location>
        <begin position="21"/>
        <end position="144"/>
    </location>
</feature>
<protein>
    <submittedName>
        <fullName evidence="2">Uncharacterized protein</fullName>
    </submittedName>
</protein>
<evidence type="ECO:0000313" key="2">
    <source>
        <dbReference type="EMBL" id="MBV2360962.1"/>
    </source>
</evidence>
<accession>A0ABS6NBB0</accession>
<dbReference type="EMBL" id="JAHRWL010000002">
    <property type="protein sequence ID" value="MBV2360962.1"/>
    <property type="molecule type" value="Genomic_DNA"/>
</dbReference>
<comment type="caution">
    <text evidence="2">The sequence shown here is derived from an EMBL/GenBank/DDBJ whole genome shotgun (WGS) entry which is preliminary data.</text>
</comment>
<dbReference type="RefSeq" id="WP_217779302.1">
    <property type="nucleotide sequence ID" value="NZ_JAHRWL010000002.1"/>
</dbReference>
<evidence type="ECO:0000313" key="3">
    <source>
        <dbReference type="Proteomes" id="UP001166293"/>
    </source>
</evidence>
<evidence type="ECO:0000256" key="1">
    <source>
        <dbReference type="SAM" id="SignalP"/>
    </source>
</evidence>
<gene>
    <name evidence="2" type="ORF">KUH32_14440</name>
</gene>
<name>A0ABS6NBB0_9RHOB</name>
<keyword evidence="1" id="KW-0732">Signal</keyword>
<sequence length="144" mass="15148">MTRFRLLALGLALFAAPLAAQDDPAHDDDGFTIEHAPFQLNIALLCTFTLECFDSEPCSETAFTPRVEGKAGGMTPDTLVVGASLISDAGTVELLGAREGNLTSLFGGGLDARHLLTIGLEGSARYSVHYADGPMVISYLGVCE</sequence>
<reference evidence="2" key="1">
    <citation type="submission" date="2021-06" db="EMBL/GenBank/DDBJ databases">
        <title>Thalassococcus sp. CAU 1522 isolated from sea sand, Republic of Korea.</title>
        <authorList>
            <person name="Kim W."/>
        </authorList>
    </citation>
    <scope>NUCLEOTIDE SEQUENCE</scope>
    <source>
        <strain evidence="2">CAU 1522</strain>
    </source>
</reference>
<keyword evidence="3" id="KW-1185">Reference proteome</keyword>
<dbReference type="Proteomes" id="UP001166293">
    <property type="component" value="Unassembled WGS sequence"/>
</dbReference>
<proteinExistence type="predicted"/>
<feature type="signal peptide" evidence="1">
    <location>
        <begin position="1"/>
        <end position="20"/>
    </location>
</feature>